<keyword evidence="2" id="KW-1185">Reference proteome</keyword>
<proteinExistence type="predicted"/>
<dbReference type="Proteomes" id="UP000809829">
    <property type="component" value="Unassembled WGS sequence"/>
</dbReference>
<dbReference type="EMBL" id="JAFBFC010000010">
    <property type="protein sequence ID" value="MBM7704938.1"/>
    <property type="molecule type" value="Genomic_DNA"/>
</dbReference>
<dbReference type="Pfam" id="PF10764">
    <property type="entry name" value="Gin"/>
    <property type="match status" value="1"/>
</dbReference>
<protein>
    <recommendedName>
        <fullName evidence="3">Inhibitor of sigma-G Gin</fullName>
    </recommendedName>
</protein>
<comment type="caution">
    <text evidence="1">The sequence shown here is derived from an EMBL/GenBank/DDBJ whole genome shotgun (WGS) entry which is preliminary data.</text>
</comment>
<organism evidence="1 2">
    <name type="scientific">Priestia iocasae</name>
    <dbReference type="NCBI Taxonomy" id="2291674"/>
    <lineage>
        <taxon>Bacteria</taxon>
        <taxon>Bacillati</taxon>
        <taxon>Bacillota</taxon>
        <taxon>Bacilli</taxon>
        <taxon>Bacillales</taxon>
        <taxon>Bacillaceae</taxon>
        <taxon>Priestia</taxon>
    </lineage>
</organism>
<accession>A0ABS2QZN5</accession>
<dbReference type="InterPro" id="IPR019700">
    <property type="entry name" value="Sigma-G_inhibitor_Gin"/>
</dbReference>
<evidence type="ECO:0008006" key="3">
    <source>
        <dbReference type="Google" id="ProtNLM"/>
    </source>
</evidence>
<name>A0ABS2QZN5_9BACI</name>
<evidence type="ECO:0000313" key="2">
    <source>
        <dbReference type="Proteomes" id="UP000809829"/>
    </source>
</evidence>
<reference evidence="1 2" key="1">
    <citation type="submission" date="2021-01" db="EMBL/GenBank/DDBJ databases">
        <title>Genomic Encyclopedia of Type Strains, Phase IV (KMG-IV): sequencing the most valuable type-strain genomes for metagenomic binning, comparative biology and taxonomic classification.</title>
        <authorList>
            <person name="Goeker M."/>
        </authorList>
    </citation>
    <scope>NUCLEOTIDE SEQUENCE [LARGE SCALE GENOMIC DNA]</scope>
    <source>
        <strain evidence="1 2">DSM 104297</strain>
    </source>
</reference>
<sequence>MDYSKEICCVCEETKPITEGIHIFSEFLCRECESEIVSTETNTRRYRYFVQKLKRVTAFKSSV</sequence>
<gene>
    <name evidence="1" type="ORF">JOC83_003819</name>
</gene>
<evidence type="ECO:0000313" key="1">
    <source>
        <dbReference type="EMBL" id="MBM7704938.1"/>
    </source>
</evidence>
<dbReference type="RefSeq" id="WP_205188929.1">
    <property type="nucleotide sequence ID" value="NZ_JAFBFC010000010.1"/>
</dbReference>